<evidence type="ECO:0000256" key="6">
    <source>
        <dbReference type="ARBA" id="ARBA00023186"/>
    </source>
</evidence>
<comment type="function">
    <text evidence="8">Also involved in hydrogenase metallocenter assembly, probably by participating in the nickel insertion step. This function in hydrogenase biosynthesis requires chaperone activity and the presence of the metal-binding domain, but not PPIase activity.</text>
</comment>
<dbReference type="GO" id="GO:0016853">
    <property type="term" value="F:isomerase activity"/>
    <property type="evidence" value="ECO:0007669"/>
    <property type="project" value="UniProtKB-KW"/>
</dbReference>
<evidence type="ECO:0000256" key="10">
    <source>
        <dbReference type="RuleBase" id="RU003915"/>
    </source>
</evidence>
<comment type="caution">
    <text evidence="12">The sequence shown here is derived from an EMBL/GenBank/DDBJ whole genome shotgun (WGS) entry which is preliminary data.</text>
</comment>
<dbReference type="InterPro" id="IPR001179">
    <property type="entry name" value="PPIase_FKBP_dom"/>
</dbReference>
<keyword evidence="7 9" id="KW-0413">Isomerase</keyword>
<keyword evidence="4" id="KW-0963">Cytoplasm</keyword>
<dbReference type="PROSITE" id="PS50059">
    <property type="entry name" value="FKBP_PPIASE"/>
    <property type="match status" value="1"/>
</dbReference>
<reference evidence="13" key="1">
    <citation type="journal article" date="2019" name="Int. J. Syst. Evol. Microbiol.">
        <title>The Global Catalogue of Microorganisms (GCM) 10K type strain sequencing project: providing services to taxonomists for standard genome sequencing and annotation.</title>
        <authorList>
            <consortium name="The Broad Institute Genomics Platform"/>
            <consortium name="The Broad Institute Genome Sequencing Center for Infectious Disease"/>
            <person name="Wu L."/>
            <person name="Ma J."/>
        </authorList>
    </citation>
    <scope>NUCLEOTIDE SEQUENCE [LARGE SCALE GENOMIC DNA]</scope>
    <source>
        <strain evidence="13">CCUG 63419</strain>
    </source>
</reference>
<accession>A0ABW3HE96</accession>
<keyword evidence="5 9" id="KW-0697">Rotamase</keyword>
<evidence type="ECO:0000256" key="1">
    <source>
        <dbReference type="ARBA" id="ARBA00000971"/>
    </source>
</evidence>
<gene>
    <name evidence="12" type="ORF">ACFQ0F_05070</name>
</gene>
<protein>
    <recommendedName>
        <fullName evidence="10">Peptidyl-prolyl cis-trans isomerase</fullName>
        <ecNumber evidence="10">5.2.1.8</ecNumber>
    </recommendedName>
</protein>
<name>A0ABW3HE96_9GAMM</name>
<keyword evidence="13" id="KW-1185">Reference proteome</keyword>
<dbReference type="RefSeq" id="WP_340676481.1">
    <property type="nucleotide sequence ID" value="NZ_JBHTIT010000001.1"/>
</dbReference>
<keyword evidence="6" id="KW-0143">Chaperone</keyword>
<sequence length="160" mass="16891">MQIAQDSVALIDYTLTNDAGDVIDSSKGGEPLAYLHGHSNIIPGLENALVGKVVGDSLKVSVEPAEGYGELNPELLETVPRNLFQGVDNIEVGMQFQAQTAQGMQVITVKAVDGEEVTVDGNHPLAGQTLHFDVTVTEVRAASAEELEHGHVHGAGGHHH</sequence>
<dbReference type="EC" id="5.2.1.8" evidence="10"/>
<evidence type="ECO:0000256" key="4">
    <source>
        <dbReference type="ARBA" id="ARBA00022490"/>
    </source>
</evidence>
<dbReference type="PANTHER" id="PTHR47861">
    <property type="entry name" value="FKBP-TYPE PEPTIDYL-PROLYL CIS-TRANS ISOMERASE SLYD"/>
    <property type="match status" value="1"/>
</dbReference>
<evidence type="ECO:0000256" key="5">
    <source>
        <dbReference type="ARBA" id="ARBA00023110"/>
    </source>
</evidence>
<evidence type="ECO:0000256" key="9">
    <source>
        <dbReference type="PROSITE-ProRule" id="PRU00277"/>
    </source>
</evidence>
<dbReference type="Pfam" id="PF00254">
    <property type="entry name" value="FKBP_C"/>
    <property type="match status" value="1"/>
</dbReference>
<evidence type="ECO:0000256" key="7">
    <source>
        <dbReference type="ARBA" id="ARBA00023235"/>
    </source>
</evidence>
<proteinExistence type="inferred from homology"/>
<dbReference type="Proteomes" id="UP001597044">
    <property type="component" value="Unassembled WGS sequence"/>
</dbReference>
<organism evidence="12 13">
    <name type="scientific">Paraperlucidibaca wandonensis</name>
    <dbReference type="NCBI Taxonomy" id="1268273"/>
    <lineage>
        <taxon>Bacteria</taxon>
        <taxon>Pseudomonadati</taxon>
        <taxon>Pseudomonadota</taxon>
        <taxon>Gammaproteobacteria</taxon>
        <taxon>Moraxellales</taxon>
        <taxon>Moraxellaceae</taxon>
        <taxon>Paraperlucidibaca</taxon>
    </lineage>
</organism>
<dbReference type="PANTHER" id="PTHR47861:SF3">
    <property type="entry name" value="FKBP-TYPE PEPTIDYL-PROLYL CIS-TRANS ISOMERASE SLYD"/>
    <property type="match status" value="1"/>
</dbReference>
<feature type="domain" description="PPIase FKBP-type" evidence="11">
    <location>
        <begin position="6"/>
        <end position="82"/>
    </location>
</feature>
<evidence type="ECO:0000313" key="13">
    <source>
        <dbReference type="Proteomes" id="UP001597044"/>
    </source>
</evidence>
<evidence type="ECO:0000313" key="12">
    <source>
        <dbReference type="EMBL" id="MFD0949760.1"/>
    </source>
</evidence>
<dbReference type="Gene3D" id="3.10.50.40">
    <property type="match status" value="1"/>
</dbReference>
<comment type="subcellular location">
    <subcellularLocation>
        <location evidence="2">Cytoplasm</location>
    </subcellularLocation>
</comment>
<evidence type="ECO:0000256" key="8">
    <source>
        <dbReference type="ARBA" id="ARBA00037071"/>
    </source>
</evidence>
<comment type="similarity">
    <text evidence="3 10">Belongs to the FKBP-type PPIase family.</text>
</comment>
<evidence type="ECO:0000259" key="11">
    <source>
        <dbReference type="PROSITE" id="PS50059"/>
    </source>
</evidence>
<dbReference type="InterPro" id="IPR046357">
    <property type="entry name" value="PPIase_dom_sf"/>
</dbReference>
<evidence type="ECO:0000256" key="3">
    <source>
        <dbReference type="ARBA" id="ARBA00006577"/>
    </source>
</evidence>
<dbReference type="SUPFAM" id="SSF54534">
    <property type="entry name" value="FKBP-like"/>
    <property type="match status" value="1"/>
</dbReference>
<evidence type="ECO:0000256" key="2">
    <source>
        <dbReference type="ARBA" id="ARBA00004496"/>
    </source>
</evidence>
<comment type="catalytic activity">
    <reaction evidence="1 9 10">
        <text>[protein]-peptidylproline (omega=180) = [protein]-peptidylproline (omega=0)</text>
        <dbReference type="Rhea" id="RHEA:16237"/>
        <dbReference type="Rhea" id="RHEA-COMP:10747"/>
        <dbReference type="Rhea" id="RHEA-COMP:10748"/>
        <dbReference type="ChEBI" id="CHEBI:83833"/>
        <dbReference type="ChEBI" id="CHEBI:83834"/>
        <dbReference type="EC" id="5.2.1.8"/>
    </reaction>
</comment>
<dbReference type="EMBL" id="JBHTIT010000001">
    <property type="protein sequence ID" value="MFD0949760.1"/>
    <property type="molecule type" value="Genomic_DNA"/>
</dbReference>